<dbReference type="GO" id="GO:0048472">
    <property type="term" value="F:threonine-phosphate decarboxylase activity"/>
    <property type="evidence" value="ECO:0007669"/>
    <property type="project" value="InterPro"/>
</dbReference>
<dbReference type="UniPathway" id="UPA00148"/>
<comment type="similarity">
    <text evidence="3 9">Belongs to the CobD/CbiB family.</text>
</comment>
<evidence type="ECO:0000313" key="11">
    <source>
        <dbReference type="Proteomes" id="UP000525298"/>
    </source>
</evidence>
<name>A0A7W0C9C5_9BACT</name>
<comment type="function">
    <text evidence="9">Converts cobyric acid to cobinamide by the addition of aminopropanol on the F carboxylic group.</text>
</comment>
<keyword evidence="8 9" id="KW-0472">Membrane</keyword>
<evidence type="ECO:0000256" key="7">
    <source>
        <dbReference type="ARBA" id="ARBA00022989"/>
    </source>
</evidence>
<evidence type="ECO:0000256" key="1">
    <source>
        <dbReference type="ARBA" id="ARBA00004651"/>
    </source>
</evidence>
<evidence type="ECO:0000256" key="2">
    <source>
        <dbReference type="ARBA" id="ARBA00004953"/>
    </source>
</evidence>
<comment type="pathway">
    <text evidence="2 9">Cofactor biosynthesis; adenosylcobalamin biosynthesis.</text>
</comment>
<evidence type="ECO:0000256" key="5">
    <source>
        <dbReference type="ARBA" id="ARBA00022573"/>
    </source>
</evidence>
<feature type="transmembrane region" description="Helical" evidence="9">
    <location>
        <begin position="52"/>
        <end position="76"/>
    </location>
</feature>
<dbReference type="GO" id="GO:0005886">
    <property type="term" value="C:plasma membrane"/>
    <property type="evidence" value="ECO:0007669"/>
    <property type="project" value="UniProtKB-SubCell"/>
</dbReference>
<evidence type="ECO:0000256" key="4">
    <source>
        <dbReference type="ARBA" id="ARBA00022475"/>
    </source>
</evidence>
<dbReference type="Proteomes" id="UP000525298">
    <property type="component" value="Unassembled WGS sequence"/>
</dbReference>
<proteinExistence type="inferred from homology"/>
<dbReference type="Pfam" id="PF03186">
    <property type="entry name" value="CobD_Cbib"/>
    <property type="match status" value="1"/>
</dbReference>
<feature type="transmembrane region" description="Helical" evidence="9">
    <location>
        <begin position="297"/>
        <end position="316"/>
    </location>
</feature>
<evidence type="ECO:0000313" key="10">
    <source>
        <dbReference type="EMBL" id="MBA2881561.1"/>
    </source>
</evidence>
<comment type="caution">
    <text evidence="10">The sequence shown here is derived from an EMBL/GenBank/DDBJ whole genome shotgun (WGS) entry which is preliminary data.</text>
</comment>
<gene>
    <name evidence="9" type="primary">cobD</name>
    <name evidence="10" type="ORF">HNR65_001888</name>
</gene>
<dbReference type="RefSeq" id="WP_181551209.1">
    <property type="nucleotide sequence ID" value="NZ_JACDUS010000004.1"/>
</dbReference>
<dbReference type="GO" id="GO:0015420">
    <property type="term" value="F:ABC-type vitamin B12 transporter activity"/>
    <property type="evidence" value="ECO:0007669"/>
    <property type="project" value="UniProtKB-UniRule"/>
</dbReference>
<evidence type="ECO:0000256" key="9">
    <source>
        <dbReference type="HAMAP-Rule" id="MF_00024"/>
    </source>
</evidence>
<dbReference type="GO" id="GO:0009236">
    <property type="term" value="P:cobalamin biosynthetic process"/>
    <property type="evidence" value="ECO:0007669"/>
    <property type="project" value="UniProtKB-UniRule"/>
</dbReference>
<keyword evidence="7 9" id="KW-1133">Transmembrane helix</keyword>
<protein>
    <recommendedName>
        <fullName evidence="9">Cobalamin biosynthesis protein CobD</fullName>
    </recommendedName>
</protein>
<keyword evidence="6 9" id="KW-0812">Transmembrane</keyword>
<dbReference type="EMBL" id="JACDUS010000004">
    <property type="protein sequence ID" value="MBA2881561.1"/>
    <property type="molecule type" value="Genomic_DNA"/>
</dbReference>
<keyword evidence="10" id="KW-0436">Ligase</keyword>
<accession>A0A7W0C9C5</accession>
<dbReference type="HAMAP" id="MF_00024">
    <property type="entry name" value="CobD_CbiB"/>
    <property type="match status" value="1"/>
</dbReference>
<keyword evidence="5 9" id="KW-0169">Cobalamin biosynthesis</keyword>
<keyword evidence="11" id="KW-1185">Reference proteome</keyword>
<evidence type="ECO:0000256" key="3">
    <source>
        <dbReference type="ARBA" id="ARBA00006263"/>
    </source>
</evidence>
<organism evidence="10 11">
    <name type="scientific">Desulfosalsimonas propionicica</name>
    <dbReference type="NCBI Taxonomy" id="332175"/>
    <lineage>
        <taxon>Bacteria</taxon>
        <taxon>Pseudomonadati</taxon>
        <taxon>Thermodesulfobacteriota</taxon>
        <taxon>Desulfobacteria</taxon>
        <taxon>Desulfobacterales</taxon>
        <taxon>Desulfosalsimonadaceae</taxon>
        <taxon>Desulfosalsimonas</taxon>
    </lineage>
</organism>
<dbReference type="NCBIfam" id="TIGR00380">
    <property type="entry name" value="cobal_cbiB"/>
    <property type="match status" value="1"/>
</dbReference>
<dbReference type="PANTHER" id="PTHR34308:SF1">
    <property type="entry name" value="COBALAMIN BIOSYNTHESIS PROTEIN CBIB"/>
    <property type="match status" value="1"/>
</dbReference>
<dbReference type="PANTHER" id="PTHR34308">
    <property type="entry name" value="COBALAMIN BIOSYNTHESIS PROTEIN CBIB"/>
    <property type="match status" value="1"/>
</dbReference>
<evidence type="ECO:0000256" key="6">
    <source>
        <dbReference type="ARBA" id="ARBA00022692"/>
    </source>
</evidence>
<evidence type="ECO:0000256" key="8">
    <source>
        <dbReference type="ARBA" id="ARBA00023136"/>
    </source>
</evidence>
<dbReference type="GO" id="GO:0016874">
    <property type="term" value="F:ligase activity"/>
    <property type="evidence" value="ECO:0007669"/>
    <property type="project" value="UniProtKB-KW"/>
</dbReference>
<dbReference type="InterPro" id="IPR004485">
    <property type="entry name" value="Cobalamin_biosynth_CobD/CbiB"/>
</dbReference>
<sequence>MAGLSSAWIIAAALVLDLLMGDPARLPHPVRLMGTAAARLEKPFRALLSNEFTAGLGFAAVLVSGIYVITLAGVVLAHLAHPAAGTVLEILLVYACICPRCLYDEAGKVHQAIAAGRLDQARALIAMLISRDTASMDESAISRAAIETVAENFVDGVLTPLCFAAILGAPGAMAFKMISTLDSMVGYRTLKYEQFGKPAARLDDAANWIPARLCVPVISLAAALVCKTGRRAFKTAVSEGGNHKSPNAGRPEAAFAGALGVRLIGPGIYHGSLVEKPWIGTGFPLPGPDHIPAACRLMMAATLIAGTLMIGFRLIIG</sequence>
<comment type="caution">
    <text evidence="9">Lacks conserved residue(s) required for the propagation of feature annotation.</text>
</comment>
<dbReference type="AlphaFoldDB" id="A0A7W0C9C5"/>
<reference evidence="10 11" key="1">
    <citation type="submission" date="2020-07" db="EMBL/GenBank/DDBJ databases">
        <title>Genomic Encyclopedia of Type Strains, Phase IV (KMG-IV): sequencing the most valuable type-strain genomes for metagenomic binning, comparative biology and taxonomic classification.</title>
        <authorList>
            <person name="Goeker M."/>
        </authorList>
    </citation>
    <scope>NUCLEOTIDE SEQUENCE [LARGE SCALE GENOMIC DNA]</scope>
    <source>
        <strain evidence="10 11">DSM 17721</strain>
    </source>
</reference>
<comment type="subcellular location">
    <subcellularLocation>
        <location evidence="1 9">Cell membrane</location>
        <topology evidence="1 9">Multi-pass membrane protein</topology>
    </subcellularLocation>
</comment>
<keyword evidence="4 9" id="KW-1003">Cell membrane</keyword>